<keyword evidence="4" id="KW-1185">Reference proteome</keyword>
<feature type="region of interest" description="Disordered" evidence="2">
    <location>
        <begin position="103"/>
        <end position="138"/>
    </location>
</feature>
<evidence type="ECO:0000313" key="3">
    <source>
        <dbReference type="EMBL" id="OEJ82547.1"/>
    </source>
</evidence>
<dbReference type="AlphaFoldDB" id="A0A1E5R6L9"/>
<evidence type="ECO:0000313" key="4">
    <source>
        <dbReference type="Proteomes" id="UP000095605"/>
    </source>
</evidence>
<keyword evidence="3" id="KW-0418">Kinase</keyword>
<dbReference type="InterPro" id="IPR036703">
    <property type="entry name" value="MOB_kinase_act_sf"/>
</dbReference>
<reference evidence="4" key="1">
    <citation type="journal article" date="2016" name="Genome Announc.">
        <title>Genome sequences of three species of Hanseniaspora isolated from spontaneous wine fermentations.</title>
        <authorList>
            <person name="Sternes P.R."/>
            <person name="Lee D."/>
            <person name="Kutyna D.R."/>
            <person name="Borneman A.R."/>
        </authorList>
    </citation>
    <scope>NUCLEOTIDE SEQUENCE [LARGE SCALE GENOMIC DNA]</scope>
    <source>
        <strain evidence="4">AWRI3578</strain>
    </source>
</reference>
<name>A0A1E5R6L9_9ASCO</name>
<organism evidence="3 4">
    <name type="scientific">Hanseniaspora opuntiae</name>
    <dbReference type="NCBI Taxonomy" id="211096"/>
    <lineage>
        <taxon>Eukaryota</taxon>
        <taxon>Fungi</taxon>
        <taxon>Dikarya</taxon>
        <taxon>Ascomycota</taxon>
        <taxon>Saccharomycotina</taxon>
        <taxon>Saccharomycetes</taxon>
        <taxon>Saccharomycodales</taxon>
        <taxon>Saccharomycodaceae</taxon>
        <taxon>Hanseniaspora</taxon>
    </lineage>
</organism>
<feature type="binding site" evidence="1">
    <location>
        <position position="284"/>
    </location>
    <ligand>
        <name>Zn(2+)</name>
        <dbReference type="ChEBI" id="CHEBI:29105"/>
    </ligand>
</feature>
<accession>A0A1E5R6L9</accession>
<sequence>MSFFSSLRFPSKKQKESNNNSNSNNNSSSNLPIIGTFYKNQNSSNSSSVLQKQQRELQRQREMQMQMENERQLQEQQYIRQQKQHNLRQQELAMQQQQLRLQAKEKKQTLQQKRSKMYLNQESSKSSVRSNIQEPEMNTNQSMQPSLEAMFLSEPFVSTSLVKGSFKTIVKLPKYVDLKEWVALNVFEFYTNLSQFYSVIQEYVIPEQYPTMNAGPGVNYLWLDANNKNIILPANQYIDLALSWINNKITDRNLFPTSNGMQFAANFPRDVQRIMIQMFRIIAHIYYHHFDKIVHLSLEAHWNSFFAHFISFINEYRIIDEREIMPLKKLINAFEAQGRIIPSAK</sequence>
<keyword evidence="3" id="KW-0808">Transferase</keyword>
<feature type="compositionally biased region" description="Low complexity" evidence="2">
    <location>
        <begin position="42"/>
        <end position="52"/>
    </location>
</feature>
<evidence type="ECO:0000256" key="2">
    <source>
        <dbReference type="SAM" id="MobiDB-lite"/>
    </source>
</evidence>
<proteinExistence type="predicted"/>
<dbReference type="Proteomes" id="UP000095605">
    <property type="component" value="Unassembled WGS sequence"/>
</dbReference>
<feature type="binding site" evidence="1">
    <location>
        <position position="289"/>
    </location>
    <ligand>
        <name>Zn(2+)</name>
        <dbReference type="ChEBI" id="CHEBI:29105"/>
    </ligand>
</feature>
<comment type="caution">
    <text evidence="3">The sequence shown here is derived from an EMBL/GenBank/DDBJ whole genome shotgun (WGS) entry which is preliminary data.</text>
</comment>
<feature type="region of interest" description="Disordered" evidence="2">
    <location>
        <begin position="1"/>
        <end position="79"/>
    </location>
</feature>
<dbReference type="OrthoDB" id="10261121at2759"/>
<protein>
    <submittedName>
        <fullName evidence="3">CBK1 kinase activator protein MOB2</fullName>
    </submittedName>
</protein>
<feature type="compositionally biased region" description="Low complexity" evidence="2">
    <location>
        <begin position="17"/>
        <end position="30"/>
    </location>
</feature>
<dbReference type="PANTHER" id="PTHR22599">
    <property type="entry name" value="MPS ONE BINDER KINASE ACTIVATOR-LIKE MOB"/>
    <property type="match status" value="1"/>
</dbReference>
<gene>
    <name evidence="3" type="ORF">AWRI3578_g3339</name>
</gene>
<keyword evidence="1" id="KW-0479">Metal-binding</keyword>
<dbReference type="InterPro" id="IPR005301">
    <property type="entry name" value="MOB_kinase_act_fam"/>
</dbReference>
<dbReference type="Pfam" id="PF03637">
    <property type="entry name" value="Mob1_phocein"/>
    <property type="match status" value="1"/>
</dbReference>
<dbReference type="EMBL" id="LPNL01000008">
    <property type="protein sequence ID" value="OEJ82547.1"/>
    <property type="molecule type" value="Genomic_DNA"/>
</dbReference>
<dbReference type="Gene3D" id="1.20.140.30">
    <property type="entry name" value="MOB kinase activator"/>
    <property type="match status" value="1"/>
</dbReference>
<evidence type="ECO:0000256" key="1">
    <source>
        <dbReference type="PIRSR" id="PIRSR605301-1"/>
    </source>
</evidence>
<keyword evidence="1" id="KW-0862">Zinc</keyword>
<dbReference type="SUPFAM" id="SSF101152">
    <property type="entry name" value="Mob1/phocein"/>
    <property type="match status" value="1"/>
</dbReference>
<dbReference type="GO" id="GO:0016301">
    <property type="term" value="F:kinase activity"/>
    <property type="evidence" value="ECO:0007669"/>
    <property type="project" value="UniProtKB-KW"/>
</dbReference>
<feature type="compositionally biased region" description="Polar residues" evidence="2">
    <location>
        <begin position="118"/>
        <end position="138"/>
    </location>
</feature>
<feature type="compositionally biased region" description="Basic and acidic residues" evidence="2">
    <location>
        <begin position="53"/>
        <end position="73"/>
    </location>
</feature>
<dbReference type="SMART" id="SM01388">
    <property type="entry name" value="Mob1_phocein"/>
    <property type="match status" value="1"/>
</dbReference>